<evidence type="ECO:0000313" key="8">
    <source>
        <dbReference type="EMBL" id="ROR89446.1"/>
    </source>
</evidence>
<dbReference type="PROSITE" id="PS50928">
    <property type="entry name" value="ABC_TM1"/>
    <property type="match status" value="1"/>
</dbReference>
<dbReference type="GO" id="GO:0031460">
    <property type="term" value="P:glycine betaine transport"/>
    <property type="evidence" value="ECO:0007669"/>
    <property type="project" value="TreeGrafter"/>
</dbReference>
<dbReference type="SUPFAM" id="SSF161098">
    <property type="entry name" value="MetI-like"/>
    <property type="match status" value="1"/>
</dbReference>
<feature type="transmembrane region" description="Helical" evidence="6">
    <location>
        <begin position="206"/>
        <end position="231"/>
    </location>
</feature>
<protein>
    <submittedName>
        <fullName evidence="8">Osmoprotectant transport system permease protein</fullName>
    </submittedName>
</protein>
<dbReference type="CDD" id="cd06261">
    <property type="entry name" value="TM_PBP2"/>
    <property type="match status" value="1"/>
</dbReference>
<accession>A0A3N2CPV3</accession>
<dbReference type="GO" id="GO:0005886">
    <property type="term" value="C:plasma membrane"/>
    <property type="evidence" value="ECO:0007669"/>
    <property type="project" value="UniProtKB-SubCell"/>
</dbReference>
<comment type="similarity">
    <text evidence="6">Belongs to the binding-protein-dependent transport system permease family.</text>
</comment>
<dbReference type="InterPro" id="IPR051204">
    <property type="entry name" value="ABC_transp_perm/SBD"/>
</dbReference>
<feature type="transmembrane region" description="Helical" evidence="6">
    <location>
        <begin position="157"/>
        <end position="186"/>
    </location>
</feature>
<evidence type="ECO:0000259" key="7">
    <source>
        <dbReference type="PROSITE" id="PS50928"/>
    </source>
</evidence>
<reference evidence="8 9" key="1">
    <citation type="submission" date="2018-11" db="EMBL/GenBank/DDBJ databases">
        <title>Sequencing the genomes of 1000 actinobacteria strains.</title>
        <authorList>
            <person name="Klenk H.-P."/>
        </authorList>
    </citation>
    <scope>NUCLEOTIDE SEQUENCE [LARGE SCALE GENOMIC DNA]</scope>
    <source>
        <strain evidence="8 9">DSM 12652</strain>
    </source>
</reference>
<dbReference type="Proteomes" id="UP000281738">
    <property type="component" value="Unassembled WGS sequence"/>
</dbReference>
<comment type="subcellular location">
    <subcellularLocation>
        <location evidence="6">Cell membrane</location>
        <topology evidence="6">Multi-pass membrane protein</topology>
    </subcellularLocation>
    <subcellularLocation>
        <location evidence="1">Membrane</location>
        <topology evidence="1">Multi-pass membrane protein</topology>
    </subcellularLocation>
</comment>
<evidence type="ECO:0000256" key="1">
    <source>
        <dbReference type="ARBA" id="ARBA00004141"/>
    </source>
</evidence>
<dbReference type="RefSeq" id="WP_246003306.1">
    <property type="nucleotide sequence ID" value="NZ_RKHO01000001.1"/>
</dbReference>
<evidence type="ECO:0000256" key="5">
    <source>
        <dbReference type="ARBA" id="ARBA00023136"/>
    </source>
</evidence>
<keyword evidence="9" id="KW-1185">Reference proteome</keyword>
<dbReference type="Gene3D" id="1.10.3720.10">
    <property type="entry name" value="MetI-like"/>
    <property type="match status" value="1"/>
</dbReference>
<dbReference type="Pfam" id="PF00528">
    <property type="entry name" value="BPD_transp_1"/>
    <property type="match status" value="1"/>
</dbReference>
<sequence length="244" mass="26203">MSTAAAYAVPDLAAHVVQAASSSPWAFFSYFLDNRARTLDWLWAHTWLSVVPVLVGLVLALPLGWLARRYSFVYPPMMSITGVLYTVPSIALFVLIPPLLGLDPLSPLQVPIALSLYSTALLVRVVADGLAAVPQETIQAATAIGFRPVNRFFKVELPIAVPVITAGLRVAIVANVSIVAVAGTIGMTNLGLLFDEGFKLSVDTPYYPPIVLGIVLCVLLALLLDAFVVALDRALTPWRRAVGR</sequence>
<evidence type="ECO:0000256" key="3">
    <source>
        <dbReference type="ARBA" id="ARBA00022692"/>
    </source>
</evidence>
<evidence type="ECO:0000256" key="2">
    <source>
        <dbReference type="ARBA" id="ARBA00022448"/>
    </source>
</evidence>
<proteinExistence type="inferred from homology"/>
<feature type="transmembrane region" description="Helical" evidence="6">
    <location>
        <begin position="78"/>
        <end position="96"/>
    </location>
</feature>
<keyword evidence="3 6" id="KW-0812">Transmembrane</keyword>
<keyword evidence="4 6" id="KW-1133">Transmembrane helix</keyword>
<dbReference type="AlphaFoldDB" id="A0A3N2CPV3"/>
<keyword evidence="5 6" id="KW-0472">Membrane</keyword>
<dbReference type="GO" id="GO:0055085">
    <property type="term" value="P:transmembrane transport"/>
    <property type="evidence" value="ECO:0007669"/>
    <property type="project" value="InterPro"/>
</dbReference>
<keyword evidence="2 6" id="KW-0813">Transport</keyword>
<dbReference type="EMBL" id="RKHO01000001">
    <property type="protein sequence ID" value="ROR89446.1"/>
    <property type="molecule type" value="Genomic_DNA"/>
</dbReference>
<dbReference type="PANTHER" id="PTHR30177">
    <property type="entry name" value="GLYCINE BETAINE/L-PROLINE TRANSPORT SYSTEM PERMEASE PROTEIN PROW"/>
    <property type="match status" value="1"/>
</dbReference>
<organism evidence="8 9">
    <name type="scientific">Nocardioides aurantiacus</name>
    <dbReference type="NCBI Taxonomy" id="86796"/>
    <lineage>
        <taxon>Bacteria</taxon>
        <taxon>Bacillati</taxon>
        <taxon>Actinomycetota</taxon>
        <taxon>Actinomycetes</taxon>
        <taxon>Propionibacteriales</taxon>
        <taxon>Nocardioidaceae</taxon>
        <taxon>Nocardioides</taxon>
    </lineage>
</organism>
<gene>
    <name evidence="8" type="ORF">EDD33_0270</name>
</gene>
<feature type="transmembrane region" description="Helical" evidence="6">
    <location>
        <begin position="108"/>
        <end position="127"/>
    </location>
</feature>
<evidence type="ECO:0000313" key="9">
    <source>
        <dbReference type="Proteomes" id="UP000281738"/>
    </source>
</evidence>
<dbReference type="PANTHER" id="PTHR30177:SF4">
    <property type="entry name" value="OSMOPROTECTANT IMPORT PERMEASE PROTEIN OSMW"/>
    <property type="match status" value="1"/>
</dbReference>
<evidence type="ECO:0000256" key="4">
    <source>
        <dbReference type="ARBA" id="ARBA00022989"/>
    </source>
</evidence>
<feature type="transmembrane region" description="Helical" evidence="6">
    <location>
        <begin position="43"/>
        <end position="66"/>
    </location>
</feature>
<name>A0A3N2CPV3_9ACTN</name>
<dbReference type="InterPro" id="IPR035906">
    <property type="entry name" value="MetI-like_sf"/>
</dbReference>
<feature type="domain" description="ABC transmembrane type-1" evidence="7">
    <location>
        <begin position="42"/>
        <end position="228"/>
    </location>
</feature>
<comment type="caution">
    <text evidence="8">The sequence shown here is derived from an EMBL/GenBank/DDBJ whole genome shotgun (WGS) entry which is preliminary data.</text>
</comment>
<evidence type="ECO:0000256" key="6">
    <source>
        <dbReference type="RuleBase" id="RU363032"/>
    </source>
</evidence>
<dbReference type="InterPro" id="IPR000515">
    <property type="entry name" value="MetI-like"/>
</dbReference>